<evidence type="ECO:0000313" key="1">
    <source>
        <dbReference type="EMBL" id="OUI78220.1"/>
    </source>
</evidence>
<dbReference type="PROSITE" id="PS51197">
    <property type="entry name" value="HTH_RRF2_2"/>
    <property type="match status" value="1"/>
</dbReference>
<dbReference type="PROSITE" id="PS01332">
    <property type="entry name" value="HTH_RRF2_1"/>
    <property type="match status" value="1"/>
</dbReference>
<comment type="caution">
    <text evidence="1">The sequence shown here is derived from an EMBL/GenBank/DDBJ whole genome shotgun (WGS) entry which is preliminary data.</text>
</comment>
<dbReference type="Gene3D" id="1.10.10.10">
    <property type="entry name" value="Winged helix-like DNA-binding domain superfamily/Winged helix DNA-binding domain"/>
    <property type="match status" value="1"/>
</dbReference>
<dbReference type="GO" id="GO:0005829">
    <property type="term" value="C:cytosol"/>
    <property type="evidence" value="ECO:0007669"/>
    <property type="project" value="TreeGrafter"/>
</dbReference>
<reference evidence="2" key="1">
    <citation type="submission" date="2014-06" db="EMBL/GenBank/DDBJ databases">
        <authorList>
            <person name="Winans N.J."/>
            <person name="Newell P.D."/>
            <person name="Douglas A.E."/>
        </authorList>
    </citation>
    <scope>NUCLEOTIDE SEQUENCE [LARGE SCALE GENOMIC DNA]</scope>
    <source>
        <strain evidence="2">DmL_052</strain>
    </source>
</reference>
<dbReference type="RefSeq" id="WP_008853328.1">
    <property type="nucleotide sequence ID" value="NZ_JOPB01000007.1"/>
</dbReference>
<gene>
    <name evidence="1" type="ORF">HK18_09230</name>
</gene>
<keyword evidence="2" id="KW-1185">Reference proteome</keyword>
<protein>
    <submittedName>
        <fullName evidence="1">Rrf2 family transcriptional regulator</fullName>
    </submittedName>
</protein>
<accession>A0A251ZU77</accession>
<dbReference type="Proteomes" id="UP000194946">
    <property type="component" value="Unassembled WGS sequence"/>
</dbReference>
<sequence>MLLRQDRAIIAILIVTDIAFYASRNNTVSAADISTRTNLPKRSIEPLLQLLSKASILESTRGPHGGYHLAKPKRLITIASIIQAISVQEKEKYTEILSPLYLQVVKPFWEKTDQKILKDAAKITLQDLIKTAEEKGMKRPRPTPIYFTI</sequence>
<dbReference type="InterPro" id="IPR036390">
    <property type="entry name" value="WH_DNA-bd_sf"/>
</dbReference>
<dbReference type="AlphaFoldDB" id="A0A251ZU77"/>
<evidence type="ECO:0000313" key="2">
    <source>
        <dbReference type="Proteomes" id="UP000194946"/>
    </source>
</evidence>
<dbReference type="Pfam" id="PF02082">
    <property type="entry name" value="Rrf2"/>
    <property type="match status" value="1"/>
</dbReference>
<organism evidence="1 2">
    <name type="scientific">Commensalibacter intestini</name>
    <dbReference type="NCBI Taxonomy" id="479936"/>
    <lineage>
        <taxon>Bacteria</taxon>
        <taxon>Pseudomonadati</taxon>
        <taxon>Pseudomonadota</taxon>
        <taxon>Alphaproteobacteria</taxon>
        <taxon>Acetobacterales</taxon>
        <taxon>Acetobacteraceae</taxon>
    </lineage>
</organism>
<dbReference type="EMBL" id="JOPB01000007">
    <property type="protein sequence ID" value="OUI78220.1"/>
    <property type="molecule type" value="Genomic_DNA"/>
</dbReference>
<dbReference type="GO" id="GO:0003700">
    <property type="term" value="F:DNA-binding transcription factor activity"/>
    <property type="evidence" value="ECO:0007669"/>
    <property type="project" value="TreeGrafter"/>
</dbReference>
<dbReference type="InterPro" id="IPR036388">
    <property type="entry name" value="WH-like_DNA-bd_sf"/>
</dbReference>
<dbReference type="PANTHER" id="PTHR33221">
    <property type="entry name" value="WINGED HELIX-TURN-HELIX TRANSCRIPTIONAL REGULATOR, RRF2 FAMILY"/>
    <property type="match status" value="1"/>
</dbReference>
<dbReference type="PANTHER" id="PTHR33221:SF15">
    <property type="entry name" value="HTH-TYPE TRANSCRIPTIONAL REGULATOR YWGB-RELATED"/>
    <property type="match status" value="1"/>
</dbReference>
<proteinExistence type="predicted"/>
<name>A0A251ZU77_9PROT</name>
<dbReference type="InterPro" id="IPR030489">
    <property type="entry name" value="TR_Rrf2-type_CS"/>
</dbReference>
<dbReference type="SUPFAM" id="SSF46785">
    <property type="entry name" value="Winged helix' DNA-binding domain"/>
    <property type="match status" value="1"/>
</dbReference>
<dbReference type="InterPro" id="IPR000944">
    <property type="entry name" value="Tscrpt_reg_Rrf2"/>
</dbReference>